<sequence length="695" mass="77525">MASALSLPSSPPPSQLHTLSSSSSSSSTLLSPWLKPPKPRNPLSHNKLSSLSPKLSLQTQQASIQQNPKPNPDPNPPFKNSIWVNPNSPRAPLLRRNSSDSRYSRLSKLSQSLNSLDLDESAIANLLSSLGSNPSEQDAVIVLDNMENATNALVALNWFQNRIKVNREVILYNVTLKVIRKSKDWNLVETHLKEMLEKGIRPDNVTFSTVISCARFCNLPEKAVEWFERMPEFGLNPDDVTYSAMIDAYGRAGNLEMALGLYDRARKEKWRLDPVTFSTVIRVYGTSGNFDGALNVYEEMKALGVKPNVVIYNTLLDAMGKAGRPWQVKTIVKEMENNGLVPNRITYAAILRAYSRARYAEDALRVYEEMKKKGFELSIVLYNMLLSMCADIGLVDEAVKIFEEMKGLPEGLRPDSWSYSSLITVYSCIGKVSEAEGILNEMLEAGFQPNIFVLTSLIQCYGKSKKTDDVVKTFNRMLELNIEPDDRFCGCLLNVLTQTSSDEVHKVIDCVERSNAELGSLVKLLVDEKTDKETIKVGAGELLKKVSKEVRKAYCNCLIDLCVNLNQLDKGCVLLELSLGIGIYNELQSKSTTQWSLHVKGLSFGAAFTALRIWMNDLSKAIKDGEELPPLLGIHTGHGKHKYSERGLAAVFESHLREMNAPFYEAQDKVGWFLTTKVAVKSWLESRITPELAAA</sequence>
<feature type="domain" description="Smr" evidence="5">
    <location>
        <begin position="597"/>
        <end position="681"/>
    </location>
</feature>
<keyword evidence="2" id="KW-0677">Repeat</keyword>
<evidence type="ECO:0000256" key="1">
    <source>
        <dbReference type="ARBA" id="ARBA00007626"/>
    </source>
</evidence>
<dbReference type="Pfam" id="PF17177">
    <property type="entry name" value="PPR_long"/>
    <property type="match status" value="1"/>
</dbReference>
<dbReference type="PROSITE" id="PS51375">
    <property type="entry name" value="PPR"/>
    <property type="match status" value="9"/>
</dbReference>
<dbReference type="PANTHER" id="PTHR47447">
    <property type="entry name" value="OS03G0856100 PROTEIN"/>
    <property type="match status" value="1"/>
</dbReference>
<evidence type="ECO:0000259" key="5">
    <source>
        <dbReference type="PROSITE" id="PS50828"/>
    </source>
</evidence>
<evidence type="ECO:0000256" key="4">
    <source>
        <dbReference type="SAM" id="MobiDB-lite"/>
    </source>
</evidence>
<dbReference type="Gramene" id="ONK80095">
    <property type="protein sequence ID" value="ONK80095"/>
    <property type="gene ID" value="A4U43_C01F13840"/>
</dbReference>
<comment type="similarity">
    <text evidence="1">Belongs to the PPR family. P subfamily.</text>
</comment>
<dbReference type="OMA" id="RPWQAKK"/>
<dbReference type="PROSITE" id="PS50828">
    <property type="entry name" value="SMR"/>
    <property type="match status" value="1"/>
</dbReference>
<dbReference type="SUPFAM" id="SSF48452">
    <property type="entry name" value="TPR-like"/>
    <property type="match status" value="1"/>
</dbReference>
<evidence type="ECO:0000256" key="2">
    <source>
        <dbReference type="ARBA" id="ARBA00022737"/>
    </source>
</evidence>
<dbReference type="Pfam" id="PF01535">
    <property type="entry name" value="PPR"/>
    <property type="match status" value="3"/>
</dbReference>
<feature type="repeat" description="PPR" evidence="3">
    <location>
        <begin position="238"/>
        <end position="272"/>
    </location>
</feature>
<feature type="compositionally biased region" description="Low complexity" evidence="4">
    <location>
        <begin position="41"/>
        <end position="57"/>
    </location>
</feature>
<dbReference type="OrthoDB" id="185373at2759"/>
<protein>
    <recommendedName>
        <fullName evidence="5">Smr domain-containing protein</fullName>
    </recommendedName>
</protein>
<feature type="repeat" description="PPR" evidence="3">
    <location>
        <begin position="378"/>
        <end position="408"/>
    </location>
</feature>
<dbReference type="PANTHER" id="PTHR47447:SF12">
    <property type="entry name" value="PENTATRICOPEPTIDE REPEAT-CONTAINING PROTEIN ATP4 HOMOLOG, CHLOROPLASTIC"/>
    <property type="match status" value="1"/>
</dbReference>
<dbReference type="InterPro" id="IPR033443">
    <property type="entry name" value="PROP1-like_PPR_dom"/>
</dbReference>
<gene>
    <name evidence="6" type="ORF">A4U43_C01F13840</name>
</gene>
<dbReference type="InterPro" id="IPR011990">
    <property type="entry name" value="TPR-like_helical_dom_sf"/>
</dbReference>
<dbReference type="Proteomes" id="UP000243459">
    <property type="component" value="Chromosome 1"/>
</dbReference>
<feature type="repeat" description="PPR" evidence="3">
    <location>
        <begin position="168"/>
        <end position="202"/>
    </location>
</feature>
<dbReference type="GO" id="GO:0045727">
    <property type="term" value="P:positive regulation of translation"/>
    <property type="evidence" value="ECO:0007669"/>
    <property type="project" value="TreeGrafter"/>
</dbReference>
<dbReference type="InterPro" id="IPR002625">
    <property type="entry name" value="Smr_dom"/>
</dbReference>
<feature type="repeat" description="PPR" evidence="3">
    <location>
        <begin position="203"/>
        <end position="237"/>
    </location>
</feature>
<dbReference type="EMBL" id="CM007381">
    <property type="protein sequence ID" value="ONK80095.1"/>
    <property type="molecule type" value="Genomic_DNA"/>
</dbReference>
<feature type="region of interest" description="Disordered" evidence="4">
    <location>
        <begin position="1"/>
        <end position="101"/>
    </location>
</feature>
<feature type="repeat" description="PPR" evidence="3">
    <location>
        <begin position="415"/>
        <end position="449"/>
    </location>
</feature>
<name>A0A5P1FP56_ASPOF</name>
<proteinExistence type="inferred from homology"/>
<dbReference type="GO" id="GO:0003729">
    <property type="term" value="F:mRNA binding"/>
    <property type="evidence" value="ECO:0007669"/>
    <property type="project" value="TreeGrafter"/>
</dbReference>
<feature type="repeat" description="PPR" evidence="3">
    <location>
        <begin position="343"/>
        <end position="377"/>
    </location>
</feature>
<dbReference type="SMART" id="SM00463">
    <property type="entry name" value="SMR"/>
    <property type="match status" value="1"/>
</dbReference>
<feature type="compositionally biased region" description="Low complexity" evidence="4">
    <location>
        <begin position="15"/>
        <end position="33"/>
    </location>
</feature>
<dbReference type="InterPro" id="IPR002885">
    <property type="entry name" value="PPR_rpt"/>
</dbReference>
<dbReference type="GO" id="GO:0042134">
    <property type="term" value="F:rRNA primary transcript binding"/>
    <property type="evidence" value="ECO:0007669"/>
    <property type="project" value="TreeGrafter"/>
</dbReference>
<dbReference type="Gene3D" id="1.25.40.10">
    <property type="entry name" value="Tetratricopeptide repeat domain"/>
    <property type="match status" value="3"/>
</dbReference>
<evidence type="ECO:0000256" key="3">
    <source>
        <dbReference type="PROSITE-ProRule" id="PRU00708"/>
    </source>
</evidence>
<evidence type="ECO:0000313" key="7">
    <source>
        <dbReference type="Proteomes" id="UP000243459"/>
    </source>
</evidence>
<keyword evidence="7" id="KW-1185">Reference proteome</keyword>
<evidence type="ECO:0000313" key="6">
    <source>
        <dbReference type="EMBL" id="ONK80095.1"/>
    </source>
</evidence>
<dbReference type="FunFam" id="1.25.40.10:FF:000509">
    <property type="entry name" value="Pentatricopeptide repeat-containing protein At4g16390, chloroplastic"/>
    <property type="match status" value="1"/>
</dbReference>
<reference evidence="7" key="1">
    <citation type="journal article" date="2017" name="Nat. Commun.">
        <title>The asparagus genome sheds light on the origin and evolution of a young Y chromosome.</title>
        <authorList>
            <person name="Harkess A."/>
            <person name="Zhou J."/>
            <person name="Xu C."/>
            <person name="Bowers J.E."/>
            <person name="Van der Hulst R."/>
            <person name="Ayyampalayam S."/>
            <person name="Mercati F."/>
            <person name="Riccardi P."/>
            <person name="McKain M.R."/>
            <person name="Kakrana A."/>
            <person name="Tang H."/>
            <person name="Ray J."/>
            <person name="Groenendijk J."/>
            <person name="Arikit S."/>
            <person name="Mathioni S.M."/>
            <person name="Nakano M."/>
            <person name="Shan H."/>
            <person name="Telgmann-Rauber A."/>
            <person name="Kanno A."/>
            <person name="Yue Z."/>
            <person name="Chen H."/>
            <person name="Li W."/>
            <person name="Chen Y."/>
            <person name="Xu X."/>
            <person name="Zhang Y."/>
            <person name="Luo S."/>
            <person name="Chen H."/>
            <person name="Gao J."/>
            <person name="Mao Z."/>
            <person name="Pires J.C."/>
            <person name="Luo M."/>
            <person name="Kudrna D."/>
            <person name="Wing R.A."/>
            <person name="Meyers B.C."/>
            <person name="Yi K."/>
            <person name="Kong H."/>
            <person name="Lavrijsen P."/>
            <person name="Sunseri F."/>
            <person name="Falavigna A."/>
            <person name="Ye Y."/>
            <person name="Leebens-Mack J.H."/>
            <person name="Chen G."/>
        </authorList>
    </citation>
    <scope>NUCLEOTIDE SEQUENCE [LARGE SCALE GENOMIC DNA]</scope>
    <source>
        <strain evidence="7">cv. DH0086</strain>
    </source>
</reference>
<accession>A0A5P1FP56</accession>
<feature type="repeat" description="PPR" evidence="3">
    <location>
        <begin position="450"/>
        <end position="484"/>
    </location>
</feature>
<feature type="repeat" description="PPR" evidence="3">
    <location>
        <begin position="308"/>
        <end position="342"/>
    </location>
</feature>
<dbReference type="AlphaFoldDB" id="A0A5P1FP56"/>
<feature type="repeat" description="PPR" evidence="3">
    <location>
        <begin position="273"/>
        <end position="307"/>
    </location>
</feature>
<dbReference type="GO" id="GO:0009570">
    <property type="term" value="C:chloroplast stroma"/>
    <property type="evidence" value="ECO:0007669"/>
    <property type="project" value="TreeGrafter"/>
</dbReference>
<organism evidence="6 7">
    <name type="scientific">Asparagus officinalis</name>
    <name type="common">Garden asparagus</name>
    <dbReference type="NCBI Taxonomy" id="4686"/>
    <lineage>
        <taxon>Eukaryota</taxon>
        <taxon>Viridiplantae</taxon>
        <taxon>Streptophyta</taxon>
        <taxon>Embryophyta</taxon>
        <taxon>Tracheophyta</taxon>
        <taxon>Spermatophyta</taxon>
        <taxon>Magnoliopsida</taxon>
        <taxon>Liliopsida</taxon>
        <taxon>Asparagales</taxon>
        <taxon>Asparagaceae</taxon>
        <taxon>Asparagoideae</taxon>
        <taxon>Asparagus</taxon>
    </lineage>
</organism>
<dbReference type="NCBIfam" id="TIGR00756">
    <property type="entry name" value="PPR"/>
    <property type="match status" value="7"/>
</dbReference>